<evidence type="ECO:0000256" key="8">
    <source>
        <dbReference type="PROSITE-ProRule" id="PRU00047"/>
    </source>
</evidence>
<evidence type="ECO:0008006" key="15">
    <source>
        <dbReference type="Google" id="ProtNLM"/>
    </source>
</evidence>
<dbReference type="Proteomes" id="UP001497623">
    <property type="component" value="Unassembled WGS sequence"/>
</dbReference>
<feature type="region of interest" description="Disordered" evidence="10">
    <location>
        <begin position="250"/>
        <end position="303"/>
    </location>
</feature>
<dbReference type="CDD" id="cd12343">
    <property type="entry name" value="RRM1_2_CoAA_like"/>
    <property type="match status" value="1"/>
</dbReference>
<dbReference type="SMART" id="SM00343">
    <property type="entry name" value="ZnF_C2HC"/>
    <property type="match status" value="1"/>
</dbReference>
<dbReference type="EMBL" id="CAXKWB010032172">
    <property type="protein sequence ID" value="CAL4140773.1"/>
    <property type="molecule type" value="Genomic_DNA"/>
</dbReference>
<feature type="domain" description="RRM" evidence="11">
    <location>
        <begin position="87"/>
        <end position="157"/>
    </location>
</feature>
<dbReference type="GO" id="GO:0005737">
    <property type="term" value="C:cytoplasm"/>
    <property type="evidence" value="ECO:0007669"/>
    <property type="project" value="UniProtKB-SubCell"/>
</dbReference>
<dbReference type="PROSITE" id="PS50102">
    <property type="entry name" value="RRM"/>
    <property type="match status" value="2"/>
</dbReference>
<keyword evidence="7" id="KW-0539">Nucleus</keyword>
<dbReference type="FunFam" id="3.30.70.330:FF:000046">
    <property type="entry name" value="RNA-binding protein 14 isoform X1"/>
    <property type="match status" value="1"/>
</dbReference>
<evidence type="ECO:0000256" key="4">
    <source>
        <dbReference type="ARBA" id="ARBA00022553"/>
    </source>
</evidence>
<dbReference type="Gene3D" id="3.30.70.330">
    <property type="match status" value="2"/>
</dbReference>
<comment type="caution">
    <text evidence="13">The sequence shown here is derived from an EMBL/GenBank/DDBJ whole genome shotgun (WGS) entry which is preliminary data.</text>
</comment>
<dbReference type="GO" id="GO:0003729">
    <property type="term" value="F:mRNA binding"/>
    <property type="evidence" value="ECO:0007669"/>
    <property type="project" value="TreeGrafter"/>
</dbReference>
<gene>
    <name evidence="13" type="ORF">MNOR_LOCUS28721</name>
</gene>
<proteinExistence type="predicted"/>
<evidence type="ECO:0000256" key="7">
    <source>
        <dbReference type="ARBA" id="ARBA00023242"/>
    </source>
</evidence>
<dbReference type="InterPro" id="IPR050502">
    <property type="entry name" value="Euk_RNA-bind_prot"/>
</dbReference>
<evidence type="ECO:0000259" key="12">
    <source>
        <dbReference type="PROSITE" id="PS50158"/>
    </source>
</evidence>
<dbReference type="AlphaFoldDB" id="A0AAV2RVS4"/>
<evidence type="ECO:0000256" key="1">
    <source>
        <dbReference type="ARBA" id="ARBA00004123"/>
    </source>
</evidence>
<name>A0AAV2RVS4_MEGNR</name>
<dbReference type="GO" id="GO:0010467">
    <property type="term" value="P:gene expression"/>
    <property type="evidence" value="ECO:0007669"/>
    <property type="project" value="UniProtKB-ARBA"/>
</dbReference>
<keyword evidence="5" id="KW-0677">Repeat</keyword>
<reference evidence="13 14" key="1">
    <citation type="submission" date="2024-05" db="EMBL/GenBank/DDBJ databases">
        <authorList>
            <person name="Wallberg A."/>
        </authorList>
    </citation>
    <scope>NUCLEOTIDE SEQUENCE [LARGE SCALE GENOMIC DNA]</scope>
</reference>
<feature type="non-terminal residue" evidence="13">
    <location>
        <position position="303"/>
    </location>
</feature>
<dbReference type="InterPro" id="IPR012677">
    <property type="entry name" value="Nucleotide-bd_a/b_plait_sf"/>
</dbReference>
<feature type="region of interest" description="Disordered" evidence="10">
    <location>
        <begin position="183"/>
        <end position="221"/>
    </location>
</feature>
<feature type="compositionally biased region" description="Basic and acidic residues" evidence="10">
    <location>
        <begin position="252"/>
        <end position="270"/>
    </location>
</feature>
<dbReference type="PANTHER" id="PTHR48025:SF1">
    <property type="entry name" value="RRM DOMAIN-CONTAINING PROTEIN"/>
    <property type="match status" value="1"/>
</dbReference>
<sequence>MPVRGNTFKIFCGNLSDDATSQELRELFEQYGTVVEADVVKNFGFVHMEKSKESKDAIEALNKYELHGRAMAVEASTGTRRGGNQKTKIFVGNLHKDTKLQELRDLFEEYGAVQEADILTNFAFVHMTMENEAHEAIRELDGFELHGLRLRVQQSTSVVRKRPGMGDSDACFRCGSSGHWSKECPRDAPRDMRGGPRFADRGERRFGGRFDPYPPPPPPGYMRERMMRSYHDDPYDRYDRLERPGNRSIDSIYERRPGSRMLDDIYERRPAPPLPPAYLDYGRRSPQPRYPPPPPTIRGSFCC</sequence>
<feature type="domain" description="CCHC-type" evidence="12">
    <location>
        <begin position="171"/>
        <end position="186"/>
    </location>
</feature>
<dbReference type="SUPFAM" id="SSF54928">
    <property type="entry name" value="RNA-binding domain, RBD"/>
    <property type="match status" value="2"/>
</dbReference>
<dbReference type="InterPro" id="IPR001878">
    <property type="entry name" value="Znf_CCHC"/>
</dbReference>
<comment type="subcellular location">
    <subcellularLocation>
        <location evidence="2">Cytoplasm</location>
    </subcellularLocation>
    <subcellularLocation>
        <location evidence="1">Nucleus</location>
    </subcellularLocation>
</comment>
<keyword evidence="4" id="KW-0597">Phosphoprotein</keyword>
<keyword evidence="8" id="KW-0863">Zinc-finger</keyword>
<evidence type="ECO:0000313" key="13">
    <source>
        <dbReference type="EMBL" id="CAL4140773.1"/>
    </source>
</evidence>
<protein>
    <recommendedName>
        <fullName evidence="15">RNA-binding protein lark-like</fullName>
    </recommendedName>
</protein>
<evidence type="ECO:0000313" key="14">
    <source>
        <dbReference type="Proteomes" id="UP001497623"/>
    </source>
</evidence>
<keyword evidence="8" id="KW-0479">Metal-binding</keyword>
<evidence type="ECO:0000256" key="10">
    <source>
        <dbReference type="SAM" id="MobiDB-lite"/>
    </source>
</evidence>
<dbReference type="GO" id="GO:0007010">
    <property type="term" value="P:cytoskeleton organization"/>
    <property type="evidence" value="ECO:0007669"/>
    <property type="project" value="UniProtKB-ARBA"/>
</dbReference>
<dbReference type="GO" id="GO:0008270">
    <property type="term" value="F:zinc ion binding"/>
    <property type="evidence" value="ECO:0007669"/>
    <property type="project" value="UniProtKB-KW"/>
</dbReference>
<evidence type="ECO:0000256" key="6">
    <source>
        <dbReference type="ARBA" id="ARBA00022884"/>
    </source>
</evidence>
<dbReference type="SMART" id="SM00360">
    <property type="entry name" value="RRM"/>
    <property type="match status" value="2"/>
</dbReference>
<dbReference type="Gene3D" id="4.10.60.10">
    <property type="entry name" value="Zinc finger, CCHC-type"/>
    <property type="match status" value="1"/>
</dbReference>
<dbReference type="InterPro" id="IPR035979">
    <property type="entry name" value="RBD_domain_sf"/>
</dbReference>
<keyword evidence="8" id="KW-0862">Zinc</keyword>
<evidence type="ECO:0000256" key="9">
    <source>
        <dbReference type="PROSITE-ProRule" id="PRU00176"/>
    </source>
</evidence>
<dbReference type="Pfam" id="PF00076">
    <property type="entry name" value="RRM_1"/>
    <property type="match status" value="2"/>
</dbReference>
<evidence type="ECO:0000259" key="11">
    <source>
        <dbReference type="PROSITE" id="PS50102"/>
    </source>
</evidence>
<keyword evidence="14" id="KW-1185">Reference proteome</keyword>
<dbReference type="Pfam" id="PF00098">
    <property type="entry name" value="zf-CCHC"/>
    <property type="match status" value="1"/>
</dbReference>
<evidence type="ECO:0000256" key="5">
    <source>
        <dbReference type="ARBA" id="ARBA00022737"/>
    </source>
</evidence>
<dbReference type="GO" id="GO:0005634">
    <property type="term" value="C:nucleus"/>
    <property type="evidence" value="ECO:0007669"/>
    <property type="project" value="UniProtKB-SubCell"/>
</dbReference>
<feature type="compositionally biased region" description="Basic and acidic residues" evidence="10">
    <location>
        <begin position="183"/>
        <end position="208"/>
    </location>
</feature>
<feature type="domain" description="RRM" evidence="11">
    <location>
        <begin position="8"/>
        <end position="78"/>
    </location>
</feature>
<dbReference type="PANTHER" id="PTHR48025">
    <property type="entry name" value="OS02G0815200 PROTEIN"/>
    <property type="match status" value="1"/>
</dbReference>
<evidence type="ECO:0000256" key="3">
    <source>
        <dbReference type="ARBA" id="ARBA00022490"/>
    </source>
</evidence>
<keyword evidence="3" id="KW-0963">Cytoplasm</keyword>
<dbReference type="PROSITE" id="PS50158">
    <property type="entry name" value="ZF_CCHC"/>
    <property type="match status" value="1"/>
</dbReference>
<organism evidence="13 14">
    <name type="scientific">Meganyctiphanes norvegica</name>
    <name type="common">Northern krill</name>
    <name type="synonym">Thysanopoda norvegica</name>
    <dbReference type="NCBI Taxonomy" id="48144"/>
    <lineage>
        <taxon>Eukaryota</taxon>
        <taxon>Metazoa</taxon>
        <taxon>Ecdysozoa</taxon>
        <taxon>Arthropoda</taxon>
        <taxon>Crustacea</taxon>
        <taxon>Multicrustacea</taxon>
        <taxon>Malacostraca</taxon>
        <taxon>Eumalacostraca</taxon>
        <taxon>Eucarida</taxon>
        <taxon>Euphausiacea</taxon>
        <taxon>Euphausiidae</taxon>
        <taxon>Meganyctiphanes</taxon>
    </lineage>
</organism>
<dbReference type="InterPro" id="IPR000504">
    <property type="entry name" value="RRM_dom"/>
</dbReference>
<accession>A0AAV2RVS4</accession>
<keyword evidence="6 9" id="KW-0694">RNA-binding</keyword>
<evidence type="ECO:0000256" key="2">
    <source>
        <dbReference type="ARBA" id="ARBA00004496"/>
    </source>
</evidence>